<evidence type="ECO:0000259" key="5">
    <source>
        <dbReference type="PROSITE" id="PS50893"/>
    </source>
</evidence>
<reference evidence="7" key="1">
    <citation type="submission" date="2016-10" db="EMBL/GenBank/DDBJ databases">
        <authorList>
            <person name="Varghese N."/>
            <person name="Submissions S."/>
        </authorList>
    </citation>
    <scope>NUCLEOTIDE SEQUENCE [LARGE SCALE GENOMIC DNA]</scope>
    <source>
        <strain evidence="7">DSM 45962</strain>
    </source>
</reference>
<evidence type="ECO:0000313" key="7">
    <source>
        <dbReference type="Proteomes" id="UP000199022"/>
    </source>
</evidence>
<dbReference type="InterPro" id="IPR003439">
    <property type="entry name" value="ABC_transporter-like_ATP-bd"/>
</dbReference>
<dbReference type="STRING" id="1225127.SAMN05661030_4171"/>
<feature type="domain" description="ABC transporter" evidence="5">
    <location>
        <begin position="11"/>
        <end position="269"/>
    </location>
</feature>
<dbReference type="EMBL" id="FOMD01000007">
    <property type="protein sequence ID" value="SFD76795.1"/>
    <property type="molecule type" value="Genomic_DNA"/>
</dbReference>
<dbReference type="PANTHER" id="PTHR19211">
    <property type="entry name" value="ATP-BINDING TRANSPORT PROTEIN-RELATED"/>
    <property type="match status" value="1"/>
</dbReference>
<dbReference type="SUPFAM" id="SSF52540">
    <property type="entry name" value="P-loop containing nucleoside triphosphate hydrolases"/>
    <property type="match status" value="2"/>
</dbReference>
<proteinExistence type="predicted"/>
<evidence type="ECO:0000256" key="4">
    <source>
        <dbReference type="SAM" id="MobiDB-lite"/>
    </source>
</evidence>
<keyword evidence="2" id="KW-0547">Nucleotide-binding</keyword>
<dbReference type="OrthoDB" id="3207002at2"/>
<feature type="domain" description="ABC transporter" evidence="5">
    <location>
        <begin position="333"/>
        <end position="517"/>
    </location>
</feature>
<evidence type="ECO:0000313" key="6">
    <source>
        <dbReference type="EMBL" id="SFD76795.1"/>
    </source>
</evidence>
<feature type="region of interest" description="Disordered" evidence="4">
    <location>
        <begin position="287"/>
        <end position="308"/>
    </location>
</feature>
<evidence type="ECO:0000256" key="3">
    <source>
        <dbReference type="ARBA" id="ARBA00022840"/>
    </source>
</evidence>
<dbReference type="Pfam" id="PF00005">
    <property type="entry name" value="ABC_tran"/>
    <property type="match status" value="2"/>
</dbReference>
<dbReference type="AlphaFoldDB" id="A0A1I1V1V0"/>
<dbReference type="GO" id="GO:0016887">
    <property type="term" value="F:ATP hydrolysis activity"/>
    <property type="evidence" value="ECO:0007669"/>
    <property type="project" value="InterPro"/>
</dbReference>
<keyword evidence="1" id="KW-0677">Repeat</keyword>
<dbReference type="PANTHER" id="PTHR19211:SF14">
    <property type="entry name" value="ATP-BINDING CASSETTE SUB-FAMILY F MEMBER 1"/>
    <property type="match status" value="1"/>
</dbReference>
<dbReference type="InterPro" id="IPR003593">
    <property type="entry name" value="AAA+_ATPase"/>
</dbReference>
<evidence type="ECO:0000256" key="2">
    <source>
        <dbReference type="ARBA" id="ARBA00022741"/>
    </source>
</evidence>
<organism evidence="6 7">
    <name type="scientific">Klenkia taihuensis</name>
    <dbReference type="NCBI Taxonomy" id="1225127"/>
    <lineage>
        <taxon>Bacteria</taxon>
        <taxon>Bacillati</taxon>
        <taxon>Actinomycetota</taxon>
        <taxon>Actinomycetes</taxon>
        <taxon>Geodermatophilales</taxon>
        <taxon>Geodermatophilaceae</taxon>
        <taxon>Klenkia</taxon>
    </lineage>
</organism>
<accession>A0A1I1V1V0</accession>
<dbReference type="InterPro" id="IPR027417">
    <property type="entry name" value="P-loop_NTPase"/>
</dbReference>
<sequence>MSPTPTPAAQLRAEHVSTTRGGRPVLRDLSLTLTTRSRLAVVGENGRGKTTLLHVLAGLLAPDEGTVHRTGTLGLARQDMPVAPGATVGDLTTAAAAAPARALHDLDRATADLADGADGAADRYADALDRATRLDAWDAGRRIDVALDALGACTDRGRGLATLSVGQRYRVRLACLLGARHDLLLLDEPTNHLDAAGLDFLTVALRDAPGGWALVSHDRALLADTATSFLDLDPSRDGTATLHTGRYADWQEGRHRDREAWAQAHAGQVAEHQRLAAAVDRARGRLSTGWRPDKGTGKHQRQSHAPGAVQALRRDQQALAAHRVTAPRPPVPLRFPDLAPRPGSPLLTADGVAVAGRVPGPVDLAMAAGHRLVVTGGNGAGKSTLLAVLAGLLDPTAGRVHRHGGVALLAQESDQLPADRTAHQALDGAPAAGLLDAEALATPVGRLSQGQRRRLHLAVVLGSRPDLLLLDEPTNHLSAALVDELTAALRGTGAAVVVASHDRRLLRDLADWPRLHLG</sequence>
<dbReference type="InterPro" id="IPR050611">
    <property type="entry name" value="ABCF"/>
</dbReference>
<dbReference type="PROSITE" id="PS50893">
    <property type="entry name" value="ABC_TRANSPORTER_2"/>
    <property type="match status" value="2"/>
</dbReference>
<name>A0A1I1V1V0_9ACTN</name>
<keyword evidence="3 6" id="KW-0067">ATP-binding</keyword>
<dbReference type="GO" id="GO:0005524">
    <property type="term" value="F:ATP binding"/>
    <property type="evidence" value="ECO:0007669"/>
    <property type="project" value="UniProtKB-KW"/>
</dbReference>
<keyword evidence="7" id="KW-1185">Reference proteome</keyword>
<dbReference type="FunFam" id="3.40.50.300:FF:000011">
    <property type="entry name" value="Putative ABC transporter ATP-binding component"/>
    <property type="match status" value="1"/>
</dbReference>
<dbReference type="Gene3D" id="3.40.50.300">
    <property type="entry name" value="P-loop containing nucleotide triphosphate hydrolases"/>
    <property type="match status" value="3"/>
</dbReference>
<dbReference type="Proteomes" id="UP000199022">
    <property type="component" value="Unassembled WGS sequence"/>
</dbReference>
<evidence type="ECO:0000256" key="1">
    <source>
        <dbReference type="ARBA" id="ARBA00022737"/>
    </source>
</evidence>
<gene>
    <name evidence="6" type="ORF">SAMN05661030_4171</name>
</gene>
<dbReference type="SMART" id="SM00382">
    <property type="entry name" value="AAA"/>
    <property type="match status" value="2"/>
</dbReference>
<dbReference type="RefSeq" id="WP_091564159.1">
    <property type="nucleotide sequence ID" value="NZ_BNAC01000007.1"/>
</dbReference>
<protein>
    <submittedName>
        <fullName evidence="6">Macrolide transport system ATP-binding/permease protein</fullName>
    </submittedName>
</protein>